<organism evidence="1">
    <name type="scientific">Rhizophora mucronata</name>
    <name type="common">Asiatic mangrove</name>
    <dbReference type="NCBI Taxonomy" id="61149"/>
    <lineage>
        <taxon>Eukaryota</taxon>
        <taxon>Viridiplantae</taxon>
        <taxon>Streptophyta</taxon>
        <taxon>Embryophyta</taxon>
        <taxon>Tracheophyta</taxon>
        <taxon>Spermatophyta</taxon>
        <taxon>Magnoliopsida</taxon>
        <taxon>eudicotyledons</taxon>
        <taxon>Gunneridae</taxon>
        <taxon>Pentapetalae</taxon>
        <taxon>rosids</taxon>
        <taxon>fabids</taxon>
        <taxon>Malpighiales</taxon>
        <taxon>Rhizophoraceae</taxon>
        <taxon>Rhizophora</taxon>
    </lineage>
</organism>
<protein>
    <submittedName>
        <fullName evidence="1">Uncharacterized protein</fullName>
    </submittedName>
</protein>
<dbReference type="EMBL" id="GGEC01000008">
    <property type="protein sequence ID" value="MBW80491.1"/>
    <property type="molecule type" value="Transcribed_RNA"/>
</dbReference>
<reference evidence="1" key="1">
    <citation type="submission" date="2018-02" db="EMBL/GenBank/DDBJ databases">
        <title>Rhizophora mucronata_Transcriptome.</title>
        <authorList>
            <person name="Meera S.P."/>
            <person name="Sreeshan A."/>
            <person name="Augustine A."/>
        </authorList>
    </citation>
    <scope>NUCLEOTIDE SEQUENCE</scope>
    <source>
        <tissue evidence="1">Leaf</tissue>
    </source>
</reference>
<evidence type="ECO:0000313" key="1">
    <source>
        <dbReference type="EMBL" id="MBW80491.1"/>
    </source>
</evidence>
<name>A0A2P2IH08_RHIMU</name>
<proteinExistence type="predicted"/>
<dbReference type="AlphaFoldDB" id="A0A2P2IH08"/>
<sequence length="33" mass="3837">MISTSNFSHQCKTKMFQFSFTNFYIKKASGAQK</sequence>
<accession>A0A2P2IH08</accession>